<feature type="region of interest" description="Disordered" evidence="2">
    <location>
        <begin position="117"/>
        <end position="136"/>
    </location>
</feature>
<evidence type="ECO:0000313" key="4">
    <source>
        <dbReference type="Proteomes" id="UP000887565"/>
    </source>
</evidence>
<dbReference type="GO" id="GO:0005652">
    <property type="term" value="C:nuclear lamina"/>
    <property type="evidence" value="ECO:0007669"/>
    <property type="project" value="TreeGrafter"/>
</dbReference>
<accession>A0A915K398</accession>
<dbReference type="PANTHER" id="PTHR45721">
    <property type="entry name" value="LAMIN DM0-RELATED"/>
    <property type="match status" value="1"/>
</dbReference>
<dbReference type="GO" id="GO:0090435">
    <property type="term" value="P:protein localization to nuclear envelope"/>
    <property type="evidence" value="ECO:0007669"/>
    <property type="project" value="TreeGrafter"/>
</dbReference>
<dbReference type="OMA" id="IWARNQG"/>
<evidence type="ECO:0000256" key="2">
    <source>
        <dbReference type="SAM" id="MobiDB-lite"/>
    </source>
</evidence>
<dbReference type="GO" id="GO:0005200">
    <property type="term" value="F:structural constituent of cytoskeleton"/>
    <property type="evidence" value="ECO:0007669"/>
    <property type="project" value="TreeGrafter"/>
</dbReference>
<dbReference type="PANTHER" id="PTHR45721:SF12">
    <property type="entry name" value="INTERMEDIATE FILAMENT PROTEIN IFA-1"/>
    <property type="match status" value="1"/>
</dbReference>
<evidence type="ECO:0000256" key="1">
    <source>
        <dbReference type="ARBA" id="ARBA00023054"/>
    </source>
</evidence>
<dbReference type="SUPFAM" id="SSF74853">
    <property type="entry name" value="Lamin A/C globular tail domain"/>
    <property type="match status" value="1"/>
</dbReference>
<organism evidence="4 5">
    <name type="scientific">Romanomermis culicivorax</name>
    <name type="common">Nematode worm</name>
    <dbReference type="NCBI Taxonomy" id="13658"/>
    <lineage>
        <taxon>Eukaryota</taxon>
        <taxon>Metazoa</taxon>
        <taxon>Ecdysozoa</taxon>
        <taxon>Nematoda</taxon>
        <taxon>Enoplea</taxon>
        <taxon>Dorylaimia</taxon>
        <taxon>Mermithida</taxon>
        <taxon>Mermithoidea</taxon>
        <taxon>Mermithidae</taxon>
        <taxon>Romanomermis</taxon>
    </lineage>
</organism>
<name>A0A915K398_ROMCU</name>
<evidence type="ECO:0000313" key="5">
    <source>
        <dbReference type="WBParaSite" id="nRc.2.0.1.t33265-RA"/>
    </source>
</evidence>
<dbReference type="Pfam" id="PF00932">
    <property type="entry name" value="LTD"/>
    <property type="match status" value="1"/>
</dbReference>
<protein>
    <submittedName>
        <fullName evidence="5">LTD domain-containing protein</fullName>
    </submittedName>
</protein>
<dbReference type="AlphaFoldDB" id="A0A915K398"/>
<evidence type="ECO:0000259" key="3">
    <source>
        <dbReference type="PROSITE" id="PS51841"/>
    </source>
</evidence>
<dbReference type="PROSITE" id="PS51841">
    <property type="entry name" value="LTD"/>
    <property type="match status" value="1"/>
</dbReference>
<dbReference type="WBParaSite" id="nRc.2.0.1.t33265-RA">
    <property type="protein sequence ID" value="nRc.2.0.1.t33265-RA"/>
    <property type="gene ID" value="nRc.2.0.1.g33265"/>
</dbReference>
<dbReference type="Gene3D" id="2.60.40.1260">
    <property type="entry name" value="Lamin Tail domain"/>
    <property type="match status" value="1"/>
</dbReference>
<dbReference type="FunFam" id="2.60.40.1260:FF:000003">
    <property type="entry name" value="Intermediate filament protein A"/>
    <property type="match status" value="1"/>
</dbReference>
<dbReference type="GO" id="GO:0051664">
    <property type="term" value="P:nuclear pore localization"/>
    <property type="evidence" value="ECO:0007669"/>
    <property type="project" value="TreeGrafter"/>
</dbReference>
<feature type="domain" description="LTD" evidence="3">
    <location>
        <begin position="10"/>
        <end position="128"/>
    </location>
</feature>
<dbReference type="Proteomes" id="UP000887565">
    <property type="component" value="Unplaced"/>
</dbReference>
<dbReference type="GO" id="GO:0007097">
    <property type="term" value="P:nuclear migration"/>
    <property type="evidence" value="ECO:0007669"/>
    <property type="project" value="TreeGrafter"/>
</dbReference>
<feature type="compositionally biased region" description="Polar residues" evidence="2">
    <location>
        <begin position="125"/>
        <end position="136"/>
    </location>
</feature>
<reference evidence="5" key="1">
    <citation type="submission" date="2022-11" db="UniProtKB">
        <authorList>
            <consortium name="WormBaseParasite"/>
        </authorList>
    </citation>
    <scope>IDENTIFICATION</scope>
</reference>
<dbReference type="InterPro" id="IPR036415">
    <property type="entry name" value="Lamin_tail_dom_sf"/>
</dbReference>
<keyword evidence="1" id="KW-0175">Coiled coil</keyword>
<dbReference type="GO" id="GO:0031507">
    <property type="term" value="P:heterochromatin formation"/>
    <property type="evidence" value="ECO:0007669"/>
    <property type="project" value="TreeGrafter"/>
</dbReference>
<dbReference type="InterPro" id="IPR001322">
    <property type="entry name" value="Lamin_tail_dom"/>
</dbReference>
<keyword evidence="4" id="KW-1185">Reference proteome</keyword>
<proteinExistence type="predicted"/>
<dbReference type="GO" id="GO:0006998">
    <property type="term" value="P:nuclear envelope organization"/>
    <property type="evidence" value="ECO:0007669"/>
    <property type="project" value="TreeGrafter"/>
</dbReference>
<sequence>MKVVKGEMATRTSFQRSAKGNVSIAECHPEGKYIVLENTHRSKDEILDDWKLKRNVDGKLDLEYQFPPRTTIKAGKTIRIWARNQGGINNPPDNIIFDAADSWGSGSNVQTSLLNKEGEERATHVQRTSQQSTATI</sequence>